<sequence>MAAPDFIRDSANTHKTAEQPAPAQNVSVEAPPQPSESTPEQAPFPVTETEAQFEAAPKKEEEETGALDRAIELLTGKLRKQKKKKPTHIPQVRDALTVEVEQLLSEGLDDVYKELTPIQQQEFKIKGEKTALEIRQLLKGTHVRVKKIFFLIVEWLKLLPGLNRFFLEQEAKIKADKIFALKDRIDS</sequence>
<evidence type="ECO:0000313" key="3">
    <source>
        <dbReference type="Proteomes" id="UP000229362"/>
    </source>
</evidence>
<organism evidence="2 3">
    <name type="scientific">Candidatus Magasanikbacteria bacterium CG10_big_fil_rev_8_21_14_0_10_43_6</name>
    <dbReference type="NCBI Taxonomy" id="1974650"/>
    <lineage>
        <taxon>Bacteria</taxon>
        <taxon>Candidatus Magasanikiibacteriota</taxon>
    </lineage>
</organism>
<feature type="compositionally biased region" description="Basic and acidic residues" evidence="1">
    <location>
        <begin position="1"/>
        <end position="17"/>
    </location>
</feature>
<dbReference type="AlphaFoldDB" id="A0A2M6W098"/>
<dbReference type="Proteomes" id="UP000229362">
    <property type="component" value="Unassembled WGS sequence"/>
</dbReference>
<gene>
    <name evidence="2" type="ORF">COU33_04585</name>
</gene>
<dbReference type="EMBL" id="PFBZ01000196">
    <property type="protein sequence ID" value="PIT86178.1"/>
    <property type="molecule type" value="Genomic_DNA"/>
</dbReference>
<evidence type="ECO:0000313" key="2">
    <source>
        <dbReference type="EMBL" id="PIT86178.1"/>
    </source>
</evidence>
<name>A0A2M6W098_9BACT</name>
<accession>A0A2M6W098</accession>
<reference evidence="3" key="1">
    <citation type="submission" date="2017-09" db="EMBL/GenBank/DDBJ databases">
        <title>Depth-based differentiation of microbial function through sediment-hosted aquifers and enrichment of novel symbionts in the deep terrestrial subsurface.</title>
        <authorList>
            <person name="Probst A.J."/>
            <person name="Ladd B."/>
            <person name="Jarett J.K."/>
            <person name="Geller-Mcgrath D.E."/>
            <person name="Sieber C.M.K."/>
            <person name="Emerson J.B."/>
            <person name="Anantharaman K."/>
            <person name="Thomas B.C."/>
            <person name="Malmstrom R."/>
            <person name="Stieglmeier M."/>
            <person name="Klingl A."/>
            <person name="Woyke T."/>
            <person name="Ryan C.M."/>
            <person name="Banfield J.F."/>
        </authorList>
    </citation>
    <scope>NUCLEOTIDE SEQUENCE [LARGE SCALE GENOMIC DNA]</scope>
</reference>
<feature type="region of interest" description="Disordered" evidence="1">
    <location>
        <begin position="1"/>
        <end position="65"/>
    </location>
</feature>
<comment type="caution">
    <text evidence="2">The sequence shown here is derived from an EMBL/GenBank/DDBJ whole genome shotgun (WGS) entry which is preliminary data.</text>
</comment>
<protein>
    <submittedName>
        <fullName evidence="2">Uncharacterized protein</fullName>
    </submittedName>
</protein>
<proteinExistence type="predicted"/>
<evidence type="ECO:0000256" key="1">
    <source>
        <dbReference type="SAM" id="MobiDB-lite"/>
    </source>
</evidence>